<dbReference type="OrthoDB" id="691673at2759"/>
<evidence type="ECO:0000256" key="3">
    <source>
        <dbReference type="ARBA" id="ARBA00022679"/>
    </source>
</evidence>
<keyword evidence="2 7" id="KW-0032">Aminotransferase</keyword>
<dbReference type="PANTHER" id="PTHR42790:SF19">
    <property type="entry name" value="KYNURENINE_ALPHA-AMINOADIPATE AMINOTRANSFERASE, MITOCHONDRIAL"/>
    <property type="match status" value="1"/>
</dbReference>
<name>A0A6J2KIB2_BOMMA</name>
<dbReference type="Gene3D" id="3.40.640.10">
    <property type="entry name" value="Type I PLP-dependent aspartate aminotransferase-like (Major domain)"/>
    <property type="match status" value="1"/>
</dbReference>
<dbReference type="InterPro" id="IPR015424">
    <property type="entry name" value="PyrdxlP-dep_Trfase"/>
</dbReference>
<organism evidence="6 7">
    <name type="scientific">Bombyx mandarina</name>
    <name type="common">Wild silk moth</name>
    <name type="synonym">Wild silkworm</name>
    <dbReference type="NCBI Taxonomy" id="7092"/>
    <lineage>
        <taxon>Eukaryota</taxon>
        <taxon>Metazoa</taxon>
        <taxon>Ecdysozoa</taxon>
        <taxon>Arthropoda</taxon>
        <taxon>Hexapoda</taxon>
        <taxon>Insecta</taxon>
        <taxon>Pterygota</taxon>
        <taxon>Neoptera</taxon>
        <taxon>Endopterygota</taxon>
        <taxon>Lepidoptera</taxon>
        <taxon>Glossata</taxon>
        <taxon>Ditrysia</taxon>
        <taxon>Bombycoidea</taxon>
        <taxon>Bombycidae</taxon>
        <taxon>Bombycinae</taxon>
        <taxon>Bombyx</taxon>
    </lineage>
</organism>
<dbReference type="GO" id="GO:1901605">
    <property type="term" value="P:alpha-amino acid metabolic process"/>
    <property type="evidence" value="ECO:0007669"/>
    <property type="project" value="TreeGrafter"/>
</dbReference>
<proteinExistence type="predicted"/>
<evidence type="ECO:0000313" key="7">
    <source>
        <dbReference type="RefSeq" id="XP_028042071.1"/>
    </source>
</evidence>
<accession>A0A6J2KIB2</accession>
<protein>
    <submittedName>
        <fullName evidence="7">Kynurenine/alpha-aminoadipate aminotransferase, mitochondrial</fullName>
    </submittedName>
</protein>
<sequence length="477" mass="53956">MKLTKNNLDLMKKVFEIKPCVVLRAKYSQACTPEFFKFYDENINVGDHKVLDVEDYGRFISTRSSRREPAITRVITSLAYKVDKKMISLAEGMPNEGVFPFKKLSMDMKKGGGIMMEGKELAAALQYVPSQGLPSLLTELRKFQEDIHRPPDVPRDLMITNGGQHGIYQCAELLLEPGDPIVTTEYAYTGLHSTLKPYQPEILGVPEDNDGLIPETLECILEDRLSRGLKMPKMMYLIPTGSNPTGTVIPVERRMKIYALACKYDFIIVEDDPYMFLNYSGRPIASFLSMDKAGRVIRLDSVSKVVSAGLRGGWVTAPSPLLERLQLHSQAELLHPCTLSQAILLKLVQCRETLGSYLKSARDLYWSRRDALHSALQPLEGLADWAVPDAGLFFWLRVRDVDDVYSMIHTAFERGLMLVPGQAFIYDSNASCQYIRLTFSKIRLEDMSTASQILSEVIRDEQKKCLEKEPKRYATES</sequence>
<dbReference type="RefSeq" id="XP_028042071.1">
    <property type="nucleotide sequence ID" value="XM_028186270.1"/>
</dbReference>
<keyword evidence="3" id="KW-0808">Transferase</keyword>
<comment type="cofactor">
    <cofactor evidence="1">
        <name>pyridoxal 5'-phosphate</name>
        <dbReference type="ChEBI" id="CHEBI:597326"/>
    </cofactor>
</comment>
<evidence type="ECO:0000256" key="2">
    <source>
        <dbReference type="ARBA" id="ARBA00022576"/>
    </source>
</evidence>
<dbReference type="InterPro" id="IPR004839">
    <property type="entry name" value="Aminotransferase_I/II_large"/>
</dbReference>
<dbReference type="InterPro" id="IPR050859">
    <property type="entry name" value="Class-I_PLP-dep_aminotransf"/>
</dbReference>
<keyword evidence="6" id="KW-1185">Reference proteome</keyword>
<dbReference type="CDD" id="cd00609">
    <property type="entry name" value="AAT_like"/>
    <property type="match status" value="1"/>
</dbReference>
<dbReference type="InterPro" id="IPR015421">
    <property type="entry name" value="PyrdxlP-dep_Trfase_major"/>
</dbReference>
<evidence type="ECO:0000256" key="1">
    <source>
        <dbReference type="ARBA" id="ARBA00001933"/>
    </source>
</evidence>
<evidence type="ECO:0000259" key="5">
    <source>
        <dbReference type="Pfam" id="PF00155"/>
    </source>
</evidence>
<dbReference type="SUPFAM" id="SSF53383">
    <property type="entry name" value="PLP-dependent transferases"/>
    <property type="match status" value="1"/>
</dbReference>
<dbReference type="AlphaFoldDB" id="A0A6J2KIB2"/>
<dbReference type="GO" id="GO:0030170">
    <property type="term" value="F:pyridoxal phosphate binding"/>
    <property type="evidence" value="ECO:0007669"/>
    <property type="project" value="InterPro"/>
</dbReference>
<feature type="domain" description="Aminotransferase class I/classII large" evidence="5">
    <location>
        <begin position="124"/>
        <end position="446"/>
    </location>
</feature>
<dbReference type="GeneID" id="114251865"/>
<dbReference type="PANTHER" id="PTHR42790">
    <property type="entry name" value="AMINOTRANSFERASE"/>
    <property type="match status" value="1"/>
</dbReference>
<dbReference type="GO" id="GO:0016212">
    <property type="term" value="F:kynurenine-oxoglutarate transaminase activity"/>
    <property type="evidence" value="ECO:0007669"/>
    <property type="project" value="TreeGrafter"/>
</dbReference>
<evidence type="ECO:0000256" key="4">
    <source>
        <dbReference type="ARBA" id="ARBA00022898"/>
    </source>
</evidence>
<dbReference type="Pfam" id="PF00155">
    <property type="entry name" value="Aminotran_1_2"/>
    <property type="match status" value="1"/>
</dbReference>
<dbReference type="Proteomes" id="UP000504629">
    <property type="component" value="Unplaced"/>
</dbReference>
<evidence type="ECO:0000313" key="6">
    <source>
        <dbReference type="Proteomes" id="UP000504629"/>
    </source>
</evidence>
<gene>
    <name evidence="7" type="primary">LOC114251865</name>
</gene>
<reference evidence="7" key="1">
    <citation type="submission" date="2025-08" db="UniProtKB">
        <authorList>
            <consortium name="RefSeq"/>
        </authorList>
    </citation>
    <scope>IDENTIFICATION</scope>
    <source>
        <tissue evidence="7">Silk gland</tissue>
    </source>
</reference>
<keyword evidence="4" id="KW-0663">Pyridoxal phosphate</keyword>
<dbReference type="KEGG" id="bman:114251865"/>